<dbReference type="InterPro" id="IPR018303">
    <property type="entry name" value="ATPase_P-typ_P_site"/>
</dbReference>
<evidence type="ECO:0000259" key="10">
    <source>
        <dbReference type="Pfam" id="PF00122"/>
    </source>
</evidence>
<protein>
    <submittedName>
        <fullName evidence="13">Cation-translocating P-type ATPase</fullName>
    </submittedName>
</protein>
<evidence type="ECO:0000256" key="6">
    <source>
        <dbReference type="ARBA" id="ARBA00022967"/>
    </source>
</evidence>
<dbReference type="PANTHER" id="PTHR42861">
    <property type="entry name" value="CALCIUM-TRANSPORTING ATPASE"/>
    <property type="match status" value="1"/>
</dbReference>
<dbReference type="EMBL" id="JAJEQR010000015">
    <property type="protein sequence ID" value="MCC2230672.1"/>
    <property type="molecule type" value="Genomic_DNA"/>
</dbReference>
<dbReference type="GO" id="GO:0016887">
    <property type="term" value="F:ATP hydrolysis activity"/>
    <property type="evidence" value="ECO:0007669"/>
    <property type="project" value="InterPro"/>
</dbReference>
<dbReference type="PROSITE" id="PS00154">
    <property type="entry name" value="ATPASE_E1_E2"/>
    <property type="match status" value="1"/>
</dbReference>
<dbReference type="NCBIfam" id="TIGR01494">
    <property type="entry name" value="ATPase_P-type"/>
    <property type="match status" value="3"/>
</dbReference>
<evidence type="ECO:0000256" key="3">
    <source>
        <dbReference type="ARBA" id="ARBA00022692"/>
    </source>
</evidence>
<name>A0AAE3E8W3_9FIRM</name>
<dbReference type="PROSITE" id="PS51257">
    <property type="entry name" value="PROKAR_LIPOPROTEIN"/>
    <property type="match status" value="1"/>
</dbReference>
<dbReference type="Pfam" id="PF00689">
    <property type="entry name" value="Cation_ATPase_C"/>
    <property type="match status" value="1"/>
</dbReference>
<dbReference type="PRINTS" id="PR00119">
    <property type="entry name" value="CATATPASE"/>
</dbReference>
<feature type="transmembrane region" description="Helical" evidence="9">
    <location>
        <begin position="237"/>
        <end position="255"/>
    </location>
</feature>
<dbReference type="SUPFAM" id="SSF81665">
    <property type="entry name" value="Calcium ATPase, transmembrane domain M"/>
    <property type="match status" value="1"/>
</dbReference>
<dbReference type="InterPro" id="IPR036412">
    <property type="entry name" value="HAD-like_sf"/>
</dbReference>
<keyword evidence="5" id="KW-0067">ATP-binding</keyword>
<dbReference type="InterPro" id="IPR006068">
    <property type="entry name" value="ATPase_P-typ_cation-transptr_C"/>
</dbReference>
<comment type="caution">
    <text evidence="13">The sequence shown here is derived from an EMBL/GenBank/DDBJ whole genome shotgun (WGS) entry which is preliminary data.</text>
</comment>
<evidence type="ECO:0000256" key="1">
    <source>
        <dbReference type="ARBA" id="ARBA00004141"/>
    </source>
</evidence>
<evidence type="ECO:0000256" key="9">
    <source>
        <dbReference type="SAM" id="Phobius"/>
    </source>
</evidence>
<keyword evidence="8 9" id="KW-0472">Membrane</keyword>
<dbReference type="SFLD" id="SFLDS00003">
    <property type="entry name" value="Haloacid_Dehalogenase"/>
    <property type="match status" value="1"/>
</dbReference>
<gene>
    <name evidence="13" type="ORF">LKD81_06610</name>
</gene>
<dbReference type="Gene3D" id="2.70.150.10">
    <property type="entry name" value="Calcium-transporting ATPase, cytoplasmic transduction domain A"/>
    <property type="match status" value="1"/>
</dbReference>
<keyword evidence="4" id="KW-0547">Nucleotide-binding</keyword>
<feature type="transmembrane region" description="Helical" evidence="9">
    <location>
        <begin position="721"/>
        <end position="742"/>
    </location>
</feature>
<dbReference type="InterPro" id="IPR008250">
    <property type="entry name" value="ATPase_P-typ_transduc_dom_A_sf"/>
</dbReference>
<feature type="transmembrane region" description="Helical" evidence="9">
    <location>
        <begin position="606"/>
        <end position="628"/>
    </location>
</feature>
<dbReference type="Proteomes" id="UP001198182">
    <property type="component" value="Unassembled WGS sequence"/>
</dbReference>
<dbReference type="SUPFAM" id="SSF56784">
    <property type="entry name" value="HAD-like"/>
    <property type="match status" value="1"/>
</dbReference>
<dbReference type="SUPFAM" id="SSF81660">
    <property type="entry name" value="Metal cation-transporting ATPase, ATP-binding domain N"/>
    <property type="match status" value="1"/>
</dbReference>
<dbReference type="Gene3D" id="3.40.1110.10">
    <property type="entry name" value="Calcium-transporting ATPase, cytoplasmic domain N"/>
    <property type="match status" value="1"/>
</dbReference>
<dbReference type="InterPro" id="IPR023299">
    <property type="entry name" value="ATPase_P-typ_cyto_dom_N"/>
</dbReference>
<dbReference type="InterPro" id="IPR023214">
    <property type="entry name" value="HAD_sf"/>
</dbReference>
<dbReference type="SFLD" id="SFLDG00002">
    <property type="entry name" value="C1.7:_P-type_atpase_like"/>
    <property type="match status" value="1"/>
</dbReference>
<feature type="transmembrane region" description="Helical" evidence="9">
    <location>
        <begin position="674"/>
        <end position="701"/>
    </location>
</feature>
<evidence type="ECO:0000256" key="8">
    <source>
        <dbReference type="ARBA" id="ARBA00023136"/>
    </source>
</evidence>
<feature type="transmembrane region" description="Helical" evidence="9">
    <location>
        <begin position="802"/>
        <end position="822"/>
    </location>
</feature>
<evidence type="ECO:0000256" key="4">
    <source>
        <dbReference type="ARBA" id="ARBA00022741"/>
    </source>
</evidence>
<dbReference type="Pfam" id="PF13246">
    <property type="entry name" value="Cation_ATPase"/>
    <property type="match status" value="1"/>
</dbReference>
<dbReference type="RefSeq" id="WP_308453309.1">
    <property type="nucleotide sequence ID" value="NZ_JAJEQR010000015.1"/>
</dbReference>
<dbReference type="Gene3D" id="1.20.1110.10">
    <property type="entry name" value="Calcium-transporting ATPase, transmembrane domain"/>
    <property type="match status" value="1"/>
</dbReference>
<dbReference type="InterPro" id="IPR023298">
    <property type="entry name" value="ATPase_P-typ_TM_dom_sf"/>
</dbReference>
<feature type="transmembrane region" description="Helical" evidence="9">
    <location>
        <begin position="763"/>
        <end position="782"/>
    </location>
</feature>
<dbReference type="Pfam" id="PF00122">
    <property type="entry name" value="E1-E2_ATPase"/>
    <property type="match status" value="1"/>
</dbReference>
<dbReference type="SUPFAM" id="SSF81653">
    <property type="entry name" value="Calcium ATPase, transduction domain A"/>
    <property type="match status" value="1"/>
</dbReference>
<comment type="subcellular location">
    <subcellularLocation>
        <location evidence="1">Membrane</location>
        <topology evidence="1">Multi-pass membrane protein</topology>
    </subcellularLocation>
</comment>
<evidence type="ECO:0000259" key="11">
    <source>
        <dbReference type="Pfam" id="PF00689"/>
    </source>
</evidence>
<evidence type="ECO:0000256" key="5">
    <source>
        <dbReference type="ARBA" id="ARBA00022840"/>
    </source>
</evidence>
<feature type="domain" description="Cation-transporting P-type ATPase C-terminal" evidence="11">
    <location>
        <begin position="630"/>
        <end position="819"/>
    </location>
</feature>
<feature type="transmembrane region" description="Helical" evidence="9">
    <location>
        <begin position="634"/>
        <end position="653"/>
    </location>
</feature>
<dbReference type="SFLD" id="SFLDF00027">
    <property type="entry name" value="p-type_atpase"/>
    <property type="match status" value="1"/>
</dbReference>
<feature type="domain" description="P-type ATPase A" evidence="10">
    <location>
        <begin position="76"/>
        <end position="176"/>
    </location>
</feature>
<dbReference type="FunFam" id="3.40.50.1000:FF:000028">
    <property type="entry name" value="Calcium-transporting P-type ATPase, putative"/>
    <property type="match status" value="1"/>
</dbReference>
<dbReference type="InterPro" id="IPR044492">
    <property type="entry name" value="P_typ_ATPase_HD_dom"/>
</dbReference>
<dbReference type="FunFam" id="3.40.50.1000:FF:000001">
    <property type="entry name" value="Phospholipid-transporting ATPase IC"/>
    <property type="match status" value="1"/>
</dbReference>
<dbReference type="Pfam" id="PF00690">
    <property type="entry name" value="Cation_ATPase_N"/>
    <property type="match status" value="1"/>
</dbReference>
<dbReference type="PRINTS" id="PR00120">
    <property type="entry name" value="HATPASE"/>
</dbReference>
<evidence type="ECO:0000259" key="12">
    <source>
        <dbReference type="Pfam" id="PF00690"/>
    </source>
</evidence>
<reference evidence="13" key="1">
    <citation type="submission" date="2021-10" db="EMBL/GenBank/DDBJ databases">
        <title>Anaerobic single-cell dispensing facilitates the cultivation of human gut bacteria.</title>
        <authorList>
            <person name="Afrizal A."/>
        </authorList>
    </citation>
    <scope>NUCLEOTIDE SEQUENCE</scope>
    <source>
        <strain evidence="13">CLA-AA-H215</strain>
    </source>
</reference>
<accession>A0AAE3E8W3</accession>
<dbReference type="InterPro" id="IPR001757">
    <property type="entry name" value="P_typ_ATPase"/>
</dbReference>
<keyword evidence="3 9" id="KW-0812">Transmembrane</keyword>
<feature type="transmembrane region" description="Helical" evidence="9">
    <location>
        <begin position="21"/>
        <end position="39"/>
    </location>
</feature>
<feature type="transmembrane region" description="Helical" evidence="9">
    <location>
        <begin position="197"/>
        <end position="217"/>
    </location>
</feature>
<keyword evidence="6" id="KW-1278">Translocase</keyword>
<dbReference type="InterPro" id="IPR004014">
    <property type="entry name" value="ATPase_P-typ_cation-transptr_N"/>
</dbReference>
<keyword evidence="7 9" id="KW-1133">Transmembrane helix</keyword>
<dbReference type="Gene3D" id="3.40.50.1000">
    <property type="entry name" value="HAD superfamily/HAD-like"/>
    <property type="match status" value="1"/>
</dbReference>
<comment type="similarity">
    <text evidence="2">Belongs to the cation transport ATPase (P-type) (TC 3.A.3) family. Type IIA subfamily.</text>
</comment>
<feature type="domain" description="Cation-transporting P-type ATPase N-terminal" evidence="12">
    <location>
        <begin position="3"/>
        <end position="36"/>
    </location>
</feature>
<evidence type="ECO:0000313" key="14">
    <source>
        <dbReference type="Proteomes" id="UP001198182"/>
    </source>
</evidence>
<dbReference type="AlphaFoldDB" id="A0AAE3E8W3"/>
<dbReference type="GO" id="GO:0005524">
    <property type="term" value="F:ATP binding"/>
    <property type="evidence" value="ECO:0007669"/>
    <property type="project" value="UniProtKB-KW"/>
</dbReference>
<dbReference type="GO" id="GO:0016020">
    <property type="term" value="C:membrane"/>
    <property type="evidence" value="ECO:0007669"/>
    <property type="project" value="UniProtKB-SubCell"/>
</dbReference>
<proteinExistence type="inferred from homology"/>
<evidence type="ECO:0000256" key="2">
    <source>
        <dbReference type="ARBA" id="ARBA00005675"/>
    </source>
</evidence>
<dbReference type="InterPro" id="IPR059000">
    <property type="entry name" value="ATPase_P-type_domA"/>
</dbReference>
<organism evidence="13 14">
    <name type="scientific">Hominifimenecus microfluidus</name>
    <dbReference type="NCBI Taxonomy" id="2885348"/>
    <lineage>
        <taxon>Bacteria</taxon>
        <taxon>Bacillati</taxon>
        <taxon>Bacillota</taxon>
        <taxon>Clostridia</taxon>
        <taxon>Lachnospirales</taxon>
        <taxon>Lachnospiraceae</taxon>
        <taxon>Hominifimenecus</taxon>
    </lineage>
</organism>
<sequence length="825" mass="89256">MDNKLPEEPTSSPLDRFISQLLNPLTYVLFAACLLSFLLREYGDVLVILTVVIFNGLMGMIQEGKAAQALAALNRMAAPTACIRKDGKLLQVPAASLQPGDIVILEAGAQVPADLRLTKVSVLSAEESALTGESLPIHKSVGDLAYMSTMITSGHGEGIVIAIGTDTEIGRIASMIARKRPVPTPLQVRLGKLGKMLSFLAVLICVVLFLAALLSGGDPAEMLITSISLAVAAVPEGLPSVVTIVLAIGVGRLAAAGTIIRKLPAAETLGCVDVVCSDKTGTLTQNRMTVVSLYYNERIQNADASGVPEELIRGFCLCNNASVTEEKESGDPTETALLRWGVSLGADPASLNRAFPRISEEPFSPESRQMSTTHRTASGAVTYRKGAADVLIVRCRRILLYGKEKELTVARKKHLLQEIRELSSRGLRLLALSRDDLFLGIAAMKDPIRPESLPAIRTFRQAGVRTVMITGDHPQTAAAIARELTLLPEGSDSTGILTGDELDHISDPHLEELLPGIRVFARVSPVHKVRIVQAYRRTGHITAMTGDGVNDAPSLREADIGIAMGAGGTDVARQAADLILTDDNFATITKAIEEGRSIYENIRKTVLFLLSSNFGEIITMFFCVLCRLEIPLSAIHILWINLITDSLPALALGMDKNDRTSLMRRPPRSGTESLMAGGGWFCTVFYGFFIAAISLFAFLTIPYLFLKQSNLPFSFSLIREVLAIPAILIRAQTYAFTTLGISQLFHAVGMRDQSRSIFAMNHLENPVMIASFFLGFLLQLAVTELSPLTRLFGTVSLAPAEWGYLASLSATPLFIHQIFCTFTKR</sequence>
<evidence type="ECO:0000256" key="7">
    <source>
        <dbReference type="ARBA" id="ARBA00022989"/>
    </source>
</evidence>
<keyword evidence="14" id="KW-1185">Reference proteome</keyword>
<evidence type="ECO:0000313" key="13">
    <source>
        <dbReference type="EMBL" id="MCC2230672.1"/>
    </source>
</evidence>